<dbReference type="AlphaFoldDB" id="A0A6P8BIF5"/>
<evidence type="ECO:0000256" key="2">
    <source>
        <dbReference type="SAM" id="SignalP"/>
    </source>
</evidence>
<dbReference type="GeneID" id="41957093"/>
<reference evidence="4" key="2">
    <citation type="submission" date="2019-10" db="EMBL/GenBank/DDBJ databases">
        <authorList>
            <consortium name="NCBI Genome Project"/>
        </authorList>
    </citation>
    <scope>NUCLEOTIDE SEQUENCE</scope>
    <source>
        <strain evidence="4">NI907</strain>
    </source>
</reference>
<dbReference type="RefSeq" id="XP_030986985.1">
    <property type="nucleotide sequence ID" value="XM_031122181.1"/>
</dbReference>
<reference evidence="4" key="1">
    <citation type="journal article" date="2019" name="Mol. Biol. Evol.">
        <title>Blast fungal genomes show frequent chromosomal changes, gene gains and losses, and effector gene turnover.</title>
        <authorList>
            <person name="Gomez Luciano L.B."/>
            <person name="Jason Tsai I."/>
            <person name="Chuma I."/>
            <person name="Tosa Y."/>
            <person name="Chen Y.H."/>
            <person name="Li J.Y."/>
            <person name="Li M.Y."/>
            <person name="Jade Lu M.Y."/>
            <person name="Nakayashiki H."/>
            <person name="Li W.H."/>
        </authorList>
    </citation>
    <scope>NUCLEOTIDE SEQUENCE</scope>
    <source>
        <strain evidence="4">NI907</strain>
    </source>
</reference>
<sequence length="214" mass="22389">MKLLLTALLLVVPALAKLPQPTNIGTAPDRPCGFKMARCPRGSTCSASDPACPATRGDNCLGRCVVATTMRRPRPSNPTRPSISKPTASCDDDDDDDDGPKPSIINTRTPRPTRSSTQQQPQSPTPTPTRTRSYDDCGGFRPTPKSCAGGQVCIDDPYVGGCGMACDMPGICVEPVFCGGFAGIQCADGKMCVDDNRDDCDPENGGSDCGGICV</sequence>
<keyword evidence="3" id="KW-1185">Reference proteome</keyword>
<keyword evidence="2" id="KW-0732">Signal</keyword>
<evidence type="ECO:0000313" key="3">
    <source>
        <dbReference type="Proteomes" id="UP000515153"/>
    </source>
</evidence>
<organism evidence="3 4">
    <name type="scientific">Pyricularia grisea</name>
    <name type="common">Crabgrass-specific blast fungus</name>
    <name type="synonym">Magnaporthe grisea</name>
    <dbReference type="NCBI Taxonomy" id="148305"/>
    <lineage>
        <taxon>Eukaryota</taxon>
        <taxon>Fungi</taxon>
        <taxon>Dikarya</taxon>
        <taxon>Ascomycota</taxon>
        <taxon>Pezizomycotina</taxon>
        <taxon>Sordariomycetes</taxon>
        <taxon>Sordariomycetidae</taxon>
        <taxon>Magnaporthales</taxon>
        <taxon>Pyriculariaceae</taxon>
        <taxon>Pyricularia</taxon>
    </lineage>
</organism>
<evidence type="ECO:0000256" key="1">
    <source>
        <dbReference type="SAM" id="MobiDB-lite"/>
    </source>
</evidence>
<dbReference type="Proteomes" id="UP000515153">
    <property type="component" value="Unplaced"/>
</dbReference>
<feature type="chain" id="PRO_5028386807" evidence="2">
    <location>
        <begin position="17"/>
        <end position="214"/>
    </location>
</feature>
<feature type="region of interest" description="Disordered" evidence="1">
    <location>
        <begin position="71"/>
        <end position="135"/>
    </location>
</feature>
<evidence type="ECO:0000313" key="4">
    <source>
        <dbReference type="RefSeq" id="XP_030986985.1"/>
    </source>
</evidence>
<gene>
    <name evidence="4" type="ORF">PgNI_02114</name>
</gene>
<name>A0A6P8BIF5_PYRGI</name>
<feature type="signal peptide" evidence="2">
    <location>
        <begin position="1"/>
        <end position="16"/>
    </location>
</feature>
<protein>
    <submittedName>
        <fullName evidence="4">Uncharacterized protein</fullName>
    </submittedName>
</protein>
<accession>A0A6P8BIF5</accession>
<dbReference type="KEGG" id="pgri:PgNI_02114"/>
<reference evidence="4" key="3">
    <citation type="submission" date="2025-08" db="UniProtKB">
        <authorList>
            <consortium name="RefSeq"/>
        </authorList>
    </citation>
    <scope>IDENTIFICATION</scope>
    <source>
        <strain evidence="4">NI907</strain>
    </source>
</reference>
<proteinExistence type="predicted"/>
<feature type="compositionally biased region" description="Low complexity" evidence="1">
    <location>
        <begin position="107"/>
        <end position="122"/>
    </location>
</feature>